<dbReference type="Proteomes" id="UP000014480">
    <property type="component" value="Unassembled WGS sequence"/>
</dbReference>
<reference evidence="2" key="2">
    <citation type="journal article" date="2019" name="Mol. Plant Microbe Interact.">
        <title>Genome sequence resources for four phytopathogenic fungi from the Colletotrichum orbiculare species complex.</title>
        <authorList>
            <person name="Gan P."/>
            <person name="Tsushima A."/>
            <person name="Narusaka M."/>
            <person name="Narusaka Y."/>
            <person name="Takano Y."/>
            <person name="Kubo Y."/>
            <person name="Shirasu K."/>
        </authorList>
    </citation>
    <scope>GENOME REANNOTATION</scope>
    <source>
        <strain evidence="2">104-T / ATCC 96160 / CBS 514.97 / LARS 414 / MAFF 240422</strain>
    </source>
</reference>
<evidence type="ECO:0000313" key="2">
    <source>
        <dbReference type="Proteomes" id="UP000014480"/>
    </source>
</evidence>
<organism evidence="1 2">
    <name type="scientific">Colletotrichum orbiculare (strain 104-T / ATCC 96160 / CBS 514.97 / LARS 414 / MAFF 240422)</name>
    <name type="common">Cucumber anthracnose fungus</name>
    <name type="synonym">Colletotrichum lagenarium</name>
    <dbReference type="NCBI Taxonomy" id="1213857"/>
    <lineage>
        <taxon>Eukaryota</taxon>
        <taxon>Fungi</taxon>
        <taxon>Dikarya</taxon>
        <taxon>Ascomycota</taxon>
        <taxon>Pezizomycotina</taxon>
        <taxon>Sordariomycetes</taxon>
        <taxon>Hypocreomycetidae</taxon>
        <taxon>Glomerellales</taxon>
        <taxon>Glomerellaceae</taxon>
        <taxon>Colletotrichum</taxon>
        <taxon>Colletotrichum orbiculare species complex</taxon>
    </lineage>
</organism>
<protein>
    <submittedName>
        <fullName evidence="1">Uncharacterized protein</fullName>
    </submittedName>
</protein>
<dbReference type="EMBL" id="AMCV02000039">
    <property type="protein sequence ID" value="TDZ15623.1"/>
    <property type="molecule type" value="Genomic_DNA"/>
</dbReference>
<reference evidence="2" key="1">
    <citation type="journal article" date="2013" name="New Phytol.">
        <title>Comparative genomic and transcriptomic analyses reveal the hemibiotrophic stage shift of Colletotrichum fungi.</title>
        <authorList>
            <person name="Gan P."/>
            <person name="Ikeda K."/>
            <person name="Irieda H."/>
            <person name="Narusaka M."/>
            <person name="O'Connell R.J."/>
            <person name="Narusaka Y."/>
            <person name="Takano Y."/>
            <person name="Kubo Y."/>
            <person name="Shirasu K."/>
        </authorList>
    </citation>
    <scope>NUCLEOTIDE SEQUENCE [LARGE SCALE GENOMIC DNA]</scope>
    <source>
        <strain evidence="2">104-T / ATCC 96160 / CBS 514.97 / LARS 414 / MAFF 240422</strain>
    </source>
</reference>
<name>A0A484FC19_COLOR</name>
<comment type="caution">
    <text evidence="1">The sequence shown here is derived from an EMBL/GenBank/DDBJ whole genome shotgun (WGS) entry which is preliminary data.</text>
</comment>
<proteinExistence type="predicted"/>
<evidence type="ECO:0000313" key="1">
    <source>
        <dbReference type="EMBL" id="TDZ15623.1"/>
    </source>
</evidence>
<keyword evidence="2" id="KW-1185">Reference proteome</keyword>
<accession>A0A484FC19</accession>
<gene>
    <name evidence="1" type="ORF">Cob_v011335</name>
</gene>
<sequence length="199" mass="22376">MTYAASSPSPFGPAPGENRFSHLDSAYRCAPQCSDIGPVVENHPEELDIQLVPQKSVQKASLIFSGSGSIGPGLQEERQWLSHFQCVFFSREESENRSITSLVLRVVVGASLYEQMEDLHLCFMVNIVPAFHQCVEKGLVIEGLTSPLAMVRHLSSQSFWAIQTKRQKKFEALDMPFRLVKRLEKPYKSLLKDPLNILL</sequence>
<dbReference type="AlphaFoldDB" id="A0A484FC19"/>